<evidence type="ECO:0000256" key="1">
    <source>
        <dbReference type="ARBA" id="ARBA00008226"/>
    </source>
</evidence>
<organism evidence="9 10">
    <name type="scientific">Candidatus Edwardsbacteria bacterium GWF2_54_11</name>
    <dbReference type="NCBI Taxonomy" id="1817851"/>
    <lineage>
        <taxon>Bacteria</taxon>
        <taxon>Candidatus Edwardsiibacteriota</taxon>
    </lineage>
</organism>
<comment type="caution">
    <text evidence="9">The sequence shown here is derived from an EMBL/GenBank/DDBJ whole genome shotgun (WGS) entry which is preliminary data.</text>
</comment>
<dbReference type="GO" id="GO:0005524">
    <property type="term" value="F:ATP binding"/>
    <property type="evidence" value="ECO:0007669"/>
    <property type="project" value="UniProtKB-UniRule"/>
</dbReference>
<dbReference type="InterPro" id="IPR004364">
    <property type="entry name" value="Aa-tRNA-synt_II"/>
</dbReference>
<dbReference type="InterPro" id="IPR045864">
    <property type="entry name" value="aa-tRNA-synth_II/BPL/LPL"/>
</dbReference>
<dbReference type="SUPFAM" id="SSF55681">
    <property type="entry name" value="Class II aaRS and biotin synthetases"/>
    <property type="match status" value="1"/>
</dbReference>
<comment type="catalytic activity">
    <reaction evidence="7">
        <text>tRNA(Asn) + L-asparagine + ATP = L-asparaginyl-tRNA(Asn) + AMP + diphosphate + H(+)</text>
        <dbReference type="Rhea" id="RHEA:11180"/>
        <dbReference type="Rhea" id="RHEA-COMP:9659"/>
        <dbReference type="Rhea" id="RHEA-COMP:9674"/>
        <dbReference type="ChEBI" id="CHEBI:15378"/>
        <dbReference type="ChEBI" id="CHEBI:30616"/>
        <dbReference type="ChEBI" id="CHEBI:33019"/>
        <dbReference type="ChEBI" id="CHEBI:58048"/>
        <dbReference type="ChEBI" id="CHEBI:78442"/>
        <dbReference type="ChEBI" id="CHEBI:78515"/>
        <dbReference type="ChEBI" id="CHEBI:456215"/>
        <dbReference type="EC" id="6.1.1.22"/>
    </reaction>
</comment>
<dbReference type="Gene3D" id="3.30.930.10">
    <property type="entry name" value="Bira Bifunctional Protein, Domain 2"/>
    <property type="match status" value="1"/>
</dbReference>
<comment type="similarity">
    <text evidence="1 7">Belongs to the class-II aminoacyl-tRNA synthetase family.</text>
</comment>
<evidence type="ECO:0000256" key="2">
    <source>
        <dbReference type="ARBA" id="ARBA00022598"/>
    </source>
</evidence>
<evidence type="ECO:0000256" key="6">
    <source>
        <dbReference type="ARBA" id="ARBA00023146"/>
    </source>
</evidence>
<dbReference type="InterPro" id="IPR004522">
    <property type="entry name" value="Asn-tRNA-ligase"/>
</dbReference>
<dbReference type="NCBIfam" id="TIGR00457">
    <property type="entry name" value="asnS"/>
    <property type="match status" value="1"/>
</dbReference>
<name>A0A1F5RHF6_9BACT</name>
<dbReference type="PRINTS" id="PR01042">
    <property type="entry name" value="TRNASYNTHASP"/>
</dbReference>
<dbReference type="GO" id="GO:0005737">
    <property type="term" value="C:cytoplasm"/>
    <property type="evidence" value="ECO:0007669"/>
    <property type="project" value="UniProtKB-SubCell"/>
</dbReference>
<evidence type="ECO:0000256" key="5">
    <source>
        <dbReference type="ARBA" id="ARBA00022917"/>
    </source>
</evidence>
<keyword evidence="7" id="KW-0963">Cytoplasm</keyword>
<dbReference type="CDD" id="cd04323">
    <property type="entry name" value="AsnRS_cyto_like_N"/>
    <property type="match status" value="1"/>
</dbReference>
<dbReference type="Pfam" id="PF01336">
    <property type="entry name" value="tRNA_anti-codon"/>
    <property type="match status" value="1"/>
</dbReference>
<dbReference type="InterPro" id="IPR002312">
    <property type="entry name" value="Asp/Asn-tRNA-synth_IIb"/>
</dbReference>
<keyword evidence="5 7" id="KW-0648">Protein biosynthesis</keyword>
<evidence type="ECO:0000313" key="9">
    <source>
        <dbReference type="EMBL" id="OGF13573.1"/>
    </source>
</evidence>
<feature type="domain" description="Aminoacyl-transfer RNA synthetases class-II family profile" evidence="8">
    <location>
        <begin position="133"/>
        <end position="422"/>
    </location>
</feature>
<dbReference type="PANTHER" id="PTHR22594">
    <property type="entry name" value="ASPARTYL/LYSYL-TRNA SYNTHETASE"/>
    <property type="match status" value="1"/>
</dbReference>
<dbReference type="InterPro" id="IPR012340">
    <property type="entry name" value="NA-bd_OB-fold"/>
</dbReference>
<dbReference type="AlphaFoldDB" id="A0A1F5RHF6"/>
<dbReference type="PANTHER" id="PTHR22594:SF34">
    <property type="entry name" value="ASPARAGINE--TRNA LIGASE, MITOCHONDRIAL-RELATED"/>
    <property type="match status" value="1"/>
</dbReference>
<dbReference type="Pfam" id="PF00152">
    <property type="entry name" value="tRNA-synt_2"/>
    <property type="match status" value="1"/>
</dbReference>
<keyword evidence="2 7" id="KW-0436">Ligase</keyword>
<dbReference type="GO" id="GO:0006421">
    <property type="term" value="P:asparaginyl-tRNA aminoacylation"/>
    <property type="evidence" value="ECO:0007669"/>
    <property type="project" value="UniProtKB-UniRule"/>
</dbReference>
<evidence type="ECO:0000256" key="7">
    <source>
        <dbReference type="HAMAP-Rule" id="MF_00534"/>
    </source>
</evidence>
<dbReference type="EC" id="6.1.1.22" evidence="7"/>
<evidence type="ECO:0000313" key="10">
    <source>
        <dbReference type="Proteomes" id="UP000177230"/>
    </source>
</evidence>
<dbReference type="SUPFAM" id="SSF50249">
    <property type="entry name" value="Nucleic acid-binding proteins"/>
    <property type="match status" value="1"/>
</dbReference>
<dbReference type="InterPro" id="IPR004365">
    <property type="entry name" value="NA-bd_OB_tRNA"/>
</dbReference>
<accession>A0A1F5RHF6</accession>
<dbReference type="HAMAP" id="MF_00534">
    <property type="entry name" value="Asn_tRNA_synth"/>
    <property type="match status" value="1"/>
</dbReference>
<evidence type="ECO:0000256" key="4">
    <source>
        <dbReference type="ARBA" id="ARBA00022840"/>
    </source>
</evidence>
<keyword evidence="3 7" id="KW-0547">Nucleotide-binding</keyword>
<keyword evidence="6 7" id="KW-0030">Aminoacyl-tRNA synthetase</keyword>
<evidence type="ECO:0000259" key="8">
    <source>
        <dbReference type="PROSITE" id="PS50862"/>
    </source>
</evidence>
<dbReference type="PROSITE" id="PS50862">
    <property type="entry name" value="AA_TRNA_LIGASE_II"/>
    <property type="match status" value="1"/>
</dbReference>
<dbReference type="InterPro" id="IPR006195">
    <property type="entry name" value="aa-tRNA-synth_II"/>
</dbReference>
<reference evidence="9 10" key="1">
    <citation type="journal article" date="2016" name="Nat. Commun.">
        <title>Thousands of microbial genomes shed light on interconnected biogeochemical processes in an aquifer system.</title>
        <authorList>
            <person name="Anantharaman K."/>
            <person name="Brown C.T."/>
            <person name="Hug L.A."/>
            <person name="Sharon I."/>
            <person name="Castelle C.J."/>
            <person name="Probst A.J."/>
            <person name="Thomas B.C."/>
            <person name="Singh A."/>
            <person name="Wilkins M.J."/>
            <person name="Karaoz U."/>
            <person name="Brodie E.L."/>
            <person name="Williams K.H."/>
            <person name="Hubbard S.S."/>
            <person name="Banfield J.F."/>
        </authorList>
    </citation>
    <scope>NUCLEOTIDE SEQUENCE [LARGE SCALE GENOMIC DNA]</scope>
</reference>
<comment type="subunit">
    <text evidence="7">Homodimer.</text>
</comment>
<gene>
    <name evidence="7" type="primary">asnS</name>
    <name evidence="9" type="ORF">A2024_07270</name>
</gene>
<dbReference type="CDD" id="cd00776">
    <property type="entry name" value="AsxRS_core"/>
    <property type="match status" value="1"/>
</dbReference>
<dbReference type="EMBL" id="MFFM01000015">
    <property type="protein sequence ID" value="OGF13573.1"/>
    <property type="molecule type" value="Genomic_DNA"/>
</dbReference>
<dbReference type="Gene3D" id="2.40.50.140">
    <property type="entry name" value="Nucleic acid-binding proteins"/>
    <property type="match status" value="1"/>
</dbReference>
<protein>
    <recommendedName>
        <fullName evidence="7">Asparagine--tRNA ligase</fullName>
        <ecNumber evidence="7">6.1.1.22</ecNumber>
    </recommendedName>
    <alternativeName>
        <fullName evidence="7">Asparaginyl-tRNA synthetase</fullName>
        <shortName evidence="7">AsnRS</shortName>
    </alternativeName>
</protein>
<comment type="subcellular location">
    <subcellularLocation>
        <location evidence="7">Cytoplasm</location>
    </subcellularLocation>
</comment>
<dbReference type="GO" id="GO:0004816">
    <property type="term" value="F:asparagine-tRNA ligase activity"/>
    <property type="evidence" value="ECO:0007669"/>
    <property type="project" value="UniProtKB-UniRule"/>
</dbReference>
<proteinExistence type="inferred from homology"/>
<sequence length="432" mass="48925">MKLDFVYISDIGKHLGQEVTLKGWLYNKRSSGKIHFLQIRDGSGVIQGVMVKNEVDAKIFELGDKVSQESSIIVKGLVKEDKRSPSGYELGVTDLRIVQLSLDYPITPKEHGPAFLMEHRHLWMRSSKQHAALRVRDTIEQAIHGYLHQEGFIHTPAPILTPTSCEGTTTLFETDYFGEPAFLSQSGQMYIEATAAAFGKVYTFTPAFRAEKSKTRRHLTELWMMDAEASYFEHAENMQCQEGMICAIIEKVLNECQNELKTLERDTAPLEKIKAPFPVISYKEAVRLCNEAGVPIEYGEDFGAPHDTAIAGKFDRPVFVDRFPAAIKSFYMQPDPDNPSVVLGSDLYAPEGYGEIIGGSQRIHDLDLLLKKMEEHKVPYEPYKWYVDLRRYGSVPHSGFGIGIERTVSWICGLQHIREAIPFARMLEKIYP</sequence>
<dbReference type="NCBIfam" id="NF003037">
    <property type="entry name" value="PRK03932.1"/>
    <property type="match status" value="1"/>
</dbReference>
<dbReference type="Proteomes" id="UP000177230">
    <property type="component" value="Unassembled WGS sequence"/>
</dbReference>
<dbReference type="GO" id="GO:0003676">
    <property type="term" value="F:nucleic acid binding"/>
    <property type="evidence" value="ECO:0007669"/>
    <property type="project" value="InterPro"/>
</dbReference>
<evidence type="ECO:0000256" key="3">
    <source>
        <dbReference type="ARBA" id="ARBA00022741"/>
    </source>
</evidence>
<keyword evidence="4 7" id="KW-0067">ATP-binding</keyword>